<keyword evidence="1 2" id="KW-0597">Phosphoprotein</keyword>
<dbReference type="SUPFAM" id="SSF52172">
    <property type="entry name" value="CheY-like"/>
    <property type="match status" value="1"/>
</dbReference>
<organism evidence="4 5">
    <name type="scientific">Bacteriovorax antarcticus</name>
    <dbReference type="NCBI Taxonomy" id="3088717"/>
    <lineage>
        <taxon>Bacteria</taxon>
        <taxon>Pseudomonadati</taxon>
        <taxon>Bdellovibrionota</taxon>
        <taxon>Bacteriovoracia</taxon>
        <taxon>Bacteriovoracales</taxon>
        <taxon>Bacteriovoracaceae</taxon>
        <taxon>Bacteriovorax</taxon>
    </lineage>
</organism>
<dbReference type="RefSeq" id="WP_323575908.1">
    <property type="nucleotide sequence ID" value="NZ_JAYGJQ010000001.1"/>
</dbReference>
<protein>
    <submittedName>
        <fullName evidence="4">Response regulator</fullName>
    </submittedName>
</protein>
<evidence type="ECO:0000313" key="5">
    <source>
        <dbReference type="Proteomes" id="UP001302274"/>
    </source>
</evidence>
<feature type="modified residue" description="4-aspartylphosphate" evidence="2">
    <location>
        <position position="53"/>
    </location>
</feature>
<sequence>MSHKILVVDDEKDILVTFQDLLEMEGYKVICAHNARTALALFHELKPDIIITDMMMPGMNGMDLIQVIRKGDDHPHIPIILMSAMASILHYEKKGWDIFIKKPSDIDTILDSVRLLLGKSKSK</sequence>
<dbReference type="Proteomes" id="UP001302274">
    <property type="component" value="Unassembled WGS sequence"/>
</dbReference>
<dbReference type="InterPro" id="IPR050595">
    <property type="entry name" value="Bact_response_regulator"/>
</dbReference>
<keyword evidence="5" id="KW-1185">Reference proteome</keyword>
<dbReference type="CDD" id="cd00156">
    <property type="entry name" value="REC"/>
    <property type="match status" value="1"/>
</dbReference>
<gene>
    <name evidence="4" type="ORF">SHI21_08420</name>
</gene>
<evidence type="ECO:0000259" key="3">
    <source>
        <dbReference type="PROSITE" id="PS50110"/>
    </source>
</evidence>
<dbReference type="Pfam" id="PF00072">
    <property type="entry name" value="Response_reg"/>
    <property type="match status" value="1"/>
</dbReference>
<dbReference type="InterPro" id="IPR001789">
    <property type="entry name" value="Sig_transdc_resp-reg_receiver"/>
</dbReference>
<name>A0ABU5VT49_9BACT</name>
<accession>A0ABU5VT49</accession>
<reference evidence="4 5" key="1">
    <citation type="submission" date="2023-11" db="EMBL/GenBank/DDBJ databases">
        <title>A Novel Polar Bacteriovorax (B. antarcticus) Isolated from the Biocrust in Antarctica.</title>
        <authorList>
            <person name="Mun W."/>
            <person name="Choi S.Y."/>
            <person name="Mitchell R.J."/>
        </authorList>
    </citation>
    <scope>NUCLEOTIDE SEQUENCE [LARGE SCALE GENOMIC DNA]</scope>
    <source>
        <strain evidence="4 5">PP10</strain>
    </source>
</reference>
<evidence type="ECO:0000256" key="1">
    <source>
        <dbReference type="ARBA" id="ARBA00022553"/>
    </source>
</evidence>
<dbReference type="PANTHER" id="PTHR44591:SF18">
    <property type="entry name" value="REGULATORY PROTEIN"/>
    <property type="match status" value="1"/>
</dbReference>
<dbReference type="SMART" id="SM00448">
    <property type="entry name" value="REC"/>
    <property type="match status" value="1"/>
</dbReference>
<feature type="domain" description="Response regulatory" evidence="3">
    <location>
        <begin position="4"/>
        <end position="117"/>
    </location>
</feature>
<evidence type="ECO:0000313" key="4">
    <source>
        <dbReference type="EMBL" id="MEA9356223.1"/>
    </source>
</evidence>
<proteinExistence type="predicted"/>
<dbReference type="Gene3D" id="3.40.50.2300">
    <property type="match status" value="1"/>
</dbReference>
<dbReference type="InterPro" id="IPR011006">
    <property type="entry name" value="CheY-like_superfamily"/>
</dbReference>
<dbReference type="PROSITE" id="PS50110">
    <property type="entry name" value="RESPONSE_REGULATORY"/>
    <property type="match status" value="1"/>
</dbReference>
<dbReference type="EMBL" id="JAYGJQ010000001">
    <property type="protein sequence ID" value="MEA9356223.1"/>
    <property type="molecule type" value="Genomic_DNA"/>
</dbReference>
<dbReference type="PANTHER" id="PTHR44591">
    <property type="entry name" value="STRESS RESPONSE REGULATOR PROTEIN 1"/>
    <property type="match status" value="1"/>
</dbReference>
<evidence type="ECO:0000256" key="2">
    <source>
        <dbReference type="PROSITE-ProRule" id="PRU00169"/>
    </source>
</evidence>
<comment type="caution">
    <text evidence="4">The sequence shown here is derived from an EMBL/GenBank/DDBJ whole genome shotgun (WGS) entry which is preliminary data.</text>
</comment>